<evidence type="ECO:0000313" key="1">
    <source>
        <dbReference type="EMBL" id="THD03901.1"/>
    </source>
</evidence>
<organism evidence="1 2">
    <name type="scientific">Rhodanobacter lindaniclasticus</name>
    <dbReference type="NCBI Taxonomy" id="75310"/>
    <lineage>
        <taxon>Bacteria</taxon>
        <taxon>Pseudomonadati</taxon>
        <taxon>Pseudomonadota</taxon>
        <taxon>Gammaproteobacteria</taxon>
        <taxon>Lysobacterales</taxon>
        <taxon>Rhodanobacteraceae</taxon>
        <taxon>Rhodanobacter</taxon>
    </lineage>
</organism>
<comment type="caution">
    <text evidence="1">The sequence shown here is derived from an EMBL/GenBank/DDBJ whole genome shotgun (WGS) entry which is preliminary data.</text>
</comment>
<keyword evidence="2" id="KW-1185">Reference proteome</keyword>
<proteinExistence type="predicted"/>
<dbReference type="EMBL" id="MWIO01000084">
    <property type="protein sequence ID" value="THD03901.1"/>
    <property type="molecule type" value="Genomic_DNA"/>
</dbReference>
<gene>
    <name evidence="1" type="ORF">B1991_18045</name>
</gene>
<name>A0A4V3URS3_9GAMM</name>
<dbReference type="AlphaFoldDB" id="A0A4V3URS3"/>
<sequence>MIILEIHPRIAFTVDTFFNGFFAVRSCRGYPEACLRTQKFPIVVGQRTLVSCPAQCSGFKLAGKRQVLLTGEDALNQGEQFIVNSVRIAKWYIALDDLADQSCFTLHAHLIDLTEAPAILFVQFD</sequence>
<protein>
    <submittedName>
        <fullName evidence="1">Uncharacterized protein</fullName>
    </submittedName>
</protein>
<accession>A0A4V3URS3</accession>
<reference evidence="1 2" key="1">
    <citation type="submission" date="2017-02" db="EMBL/GenBank/DDBJ databases">
        <title>Whole genome sequencing of Rhodanobacter lindaniclasticus DSM 17932.</title>
        <authorList>
            <person name="Kumar S."/>
            <person name="Patil P."/>
            <person name="Patil P.B."/>
        </authorList>
    </citation>
    <scope>NUCLEOTIDE SEQUENCE [LARGE SCALE GENOMIC DNA]</scope>
    <source>
        <strain evidence="1 2">DSM 17932</strain>
    </source>
</reference>
<dbReference type="Proteomes" id="UP000306317">
    <property type="component" value="Unassembled WGS sequence"/>
</dbReference>
<evidence type="ECO:0000313" key="2">
    <source>
        <dbReference type="Proteomes" id="UP000306317"/>
    </source>
</evidence>